<evidence type="ECO:0000313" key="3">
    <source>
        <dbReference type="Proteomes" id="UP000005426"/>
    </source>
</evidence>
<feature type="transmembrane region" description="Helical" evidence="1">
    <location>
        <begin position="21"/>
        <end position="39"/>
    </location>
</feature>
<comment type="caution">
    <text evidence="2">The sequence shown here is derived from an EMBL/GenBank/DDBJ whole genome shotgun (WGS) entry which is preliminary data.</text>
</comment>
<feature type="transmembrane region" description="Helical" evidence="1">
    <location>
        <begin position="59"/>
        <end position="82"/>
    </location>
</feature>
<sequence length="646" mass="70767">MAITRRDNAFLDFFSFGHADFLALLLTTPISTLLLYWSINNTVFSGSLLRFIDLNRPTVQFAVQLIANLLSLCQILVLCRLINYGIRRHLSSNAMRLDSLRAWIDAMQPRVNFGLPIRFLLPLSAFVALTMILSALWAAALTPVQLWEDVDQTIVVPNWDDDALIKEYPSEVGKEGATVQNLKGRFSYSVGNQLLGSLLASASSATTIDGSPRIHEKLDKSKFAYIGRSYGIGSSIGLVDEEILGNNRALGYAFQEAGYKADVNCIYNASSAFSLSSTVDDLVYAASGPLPDSDNGPEYSDYIGHNMDRIVSIGVAHFANESANVYPLRRYLAFATGSNYDFLNTIQCEIDFIPTLFNITVDLQGQNITVNATIGTKIQDINPSRRLKSTVMRQFELIANDETNLYISTVGSAFNASITDFRTHVHFSSKASHWSDTDIVLVAVENSITAMTDDMLGAYASAQLMVGNLTQRINATVRVTAIAFGGIKYNIAVFAANIAVILLLLIEVIRTRGWKGLPDFDVSDHGILRSFHQRHIRTGMLSYYVSWQPSMFCNLNDSGPFIQKKLYSKGVDSAHPTGSTRTARASKATSTVTAATSTVPAFFIVSTFSAAAALALEQIALIGLRRALYRGHLPRAATNSTGGESR</sequence>
<organism evidence="2 3">
    <name type="scientific">Hypocrea atroviridis (strain ATCC 20476 / IMI 206040)</name>
    <name type="common">Trichoderma atroviride</name>
    <dbReference type="NCBI Taxonomy" id="452589"/>
    <lineage>
        <taxon>Eukaryota</taxon>
        <taxon>Fungi</taxon>
        <taxon>Dikarya</taxon>
        <taxon>Ascomycota</taxon>
        <taxon>Pezizomycotina</taxon>
        <taxon>Sordariomycetes</taxon>
        <taxon>Hypocreomycetidae</taxon>
        <taxon>Hypocreales</taxon>
        <taxon>Hypocreaceae</taxon>
        <taxon>Trichoderma</taxon>
    </lineage>
</organism>
<dbReference type="OrthoDB" id="529273at2759"/>
<keyword evidence="1" id="KW-0472">Membrane</keyword>
<dbReference type="STRING" id="452589.G9P4K7"/>
<evidence type="ECO:0000313" key="2">
    <source>
        <dbReference type="EMBL" id="EHK41993.1"/>
    </source>
</evidence>
<dbReference type="KEGG" id="tatv:25783674"/>
<evidence type="ECO:0000256" key="1">
    <source>
        <dbReference type="SAM" id="Phobius"/>
    </source>
</evidence>
<dbReference type="EMBL" id="ABDG02000027">
    <property type="protein sequence ID" value="EHK41993.1"/>
    <property type="molecule type" value="Genomic_DNA"/>
</dbReference>
<protein>
    <submittedName>
        <fullName evidence="2">Uncharacterized protein</fullName>
    </submittedName>
</protein>
<dbReference type="AlphaFoldDB" id="G9P4K7"/>
<feature type="transmembrane region" description="Helical" evidence="1">
    <location>
        <begin position="119"/>
        <end position="140"/>
    </location>
</feature>
<accession>G9P4K7</accession>
<keyword evidence="1" id="KW-1133">Transmembrane helix</keyword>
<proteinExistence type="predicted"/>
<keyword evidence="1" id="KW-0812">Transmembrane</keyword>
<dbReference type="Proteomes" id="UP000005426">
    <property type="component" value="Unassembled WGS sequence"/>
</dbReference>
<gene>
    <name evidence="2" type="ORF">TRIATDRAFT_322127</name>
</gene>
<dbReference type="eggNOG" id="ENOG502SIHD">
    <property type="taxonomic scope" value="Eukaryota"/>
</dbReference>
<dbReference type="OMA" id="EYSAKRY"/>
<dbReference type="HOGENOM" id="CLU_022728_1_1_1"/>
<feature type="transmembrane region" description="Helical" evidence="1">
    <location>
        <begin position="489"/>
        <end position="509"/>
    </location>
</feature>
<keyword evidence="3" id="KW-1185">Reference proteome</keyword>
<reference evidence="2 3" key="1">
    <citation type="journal article" date="2011" name="Genome Biol.">
        <title>Comparative genome sequence analysis underscores mycoparasitism as the ancestral life style of Trichoderma.</title>
        <authorList>
            <person name="Kubicek C.P."/>
            <person name="Herrera-Estrella A."/>
            <person name="Seidl-Seiboth V."/>
            <person name="Martinez D.A."/>
            <person name="Druzhinina I.S."/>
            <person name="Thon M."/>
            <person name="Zeilinger S."/>
            <person name="Casas-Flores S."/>
            <person name="Horwitz B.A."/>
            <person name="Mukherjee P.K."/>
            <person name="Mukherjee M."/>
            <person name="Kredics L."/>
            <person name="Alcaraz L.D."/>
            <person name="Aerts A."/>
            <person name="Antal Z."/>
            <person name="Atanasova L."/>
            <person name="Cervantes-Badillo M.G."/>
            <person name="Challacombe J."/>
            <person name="Chertkov O."/>
            <person name="McCluskey K."/>
            <person name="Coulpier F."/>
            <person name="Deshpande N."/>
            <person name="von Doehren H."/>
            <person name="Ebbole D.J."/>
            <person name="Esquivel-Naranjo E.U."/>
            <person name="Fekete E."/>
            <person name="Flipphi M."/>
            <person name="Glaser F."/>
            <person name="Gomez-Rodriguez E.Y."/>
            <person name="Gruber S."/>
            <person name="Han C."/>
            <person name="Henrissat B."/>
            <person name="Hermosa R."/>
            <person name="Hernandez-Onate M."/>
            <person name="Karaffa L."/>
            <person name="Kosti I."/>
            <person name="Le Crom S."/>
            <person name="Lindquist E."/>
            <person name="Lucas S."/>
            <person name="Luebeck M."/>
            <person name="Luebeck P.S."/>
            <person name="Margeot A."/>
            <person name="Metz B."/>
            <person name="Misra M."/>
            <person name="Nevalainen H."/>
            <person name="Omann M."/>
            <person name="Packer N."/>
            <person name="Perrone G."/>
            <person name="Uresti-Rivera E.E."/>
            <person name="Salamov A."/>
            <person name="Schmoll M."/>
            <person name="Seiboth B."/>
            <person name="Shapiro H."/>
            <person name="Sukno S."/>
            <person name="Tamayo-Ramos J.A."/>
            <person name="Tisch D."/>
            <person name="Wiest A."/>
            <person name="Wilkinson H.H."/>
            <person name="Zhang M."/>
            <person name="Coutinho P.M."/>
            <person name="Kenerley C.M."/>
            <person name="Monte E."/>
            <person name="Baker S.E."/>
            <person name="Grigoriev I.V."/>
        </authorList>
    </citation>
    <scope>NUCLEOTIDE SEQUENCE [LARGE SCALE GENOMIC DNA]</scope>
    <source>
        <strain evidence="3">ATCC 20476 / IMI 206040</strain>
    </source>
</reference>
<name>G9P4K7_HYPAI</name>
<dbReference type="GeneID" id="25783674"/>